<name>A0A369JBR1_HYPMA</name>
<evidence type="ECO:0000313" key="3">
    <source>
        <dbReference type="Proteomes" id="UP000076154"/>
    </source>
</evidence>
<gene>
    <name evidence="2" type="ORF">Hypma_013359</name>
</gene>
<evidence type="ECO:0000256" key="1">
    <source>
        <dbReference type="SAM" id="MobiDB-lite"/>
    </source>
</evidence>
<sequence length="458" mass="51194">MLSSSTLEDDDNNLSKVLELSCSSSKSCKRITHCTVPDSDDEVECKLSLCIFIIIFIKLIYPHASFTCRPPATPFPLSDNSFIDTKAQEASESDRNAGANDREEVDAVIGEEEDNKENSVDNEGVIGHDGNNSEGNSGGEGASVTRKKKVAKRKRKSKLSPIPRVCHIYCSFLAHVSQLNYRKLCNIILYSNGNNTPSSSSVWAPIDMMASVIEEPDILHFRIYVNTACINPKTLQADSSHLKIAETKQNAVRIMIGMVTDCAMVSFTMAGMKNFYNVHYIAIASASQEYRHDASVLSFTTIHGPLSDIGLSFSIYGERKALSFSGLSSLSNFPSSLKWSLWLVGQTLSYETLGEAFFFFVQFSLLIHASKRTSFTFSDEDFKKLQLWPLYEKNKHNLPPDSLGYTVRTYFSNNTNKYLSLTFNSLWFSESLLLQFRHHSALLILLAGFCLVQRFIGN</sequence>
<keyword evidence="3" id="KW-1185">Reference proteome</keyword>
<organism evidence="2 3">
    <name type="scientific">Hypsizygus marmoreus</name>
    <name type="common">White beech mushroom</name>
    <name type="synonym">Agaricus marmoreus</name>
    <dbReference type="NCBI Taxonomy" id="39966"/>
    <lineage>
        <taxon>Eukaryota</taxon>
        <taxon>Fungi</taxon>
        <taxon>Dikarya</taxon>
        <taxon>Basidiomycota</taxon>
        <taxon>Agaricomycotina</taxon>
        <taxon>Agaricomycetes</taxon>
        <taxon>Agaricomycetidae</taxon>
        <taxon>Agaricales</taxon>
        <taxon>Tricholomatineae</taxon>
        <taxon>Lyophyllaceae</taxon>
        <taxon>Hypsizygus</taxon>
    </lineage>
</organism>
<comment type="caution">
    <text evidence="2">The sequence shown here is derived from an EMBL/GenBank/DDBJ whole genome shotgun (WGS) entry which is preliminary data.</text>
</comment>
<dbReference type="InParanoid" id="A0A369JBR1"/>
<proteinExistence type="predicted"/>
<reference evidence="2" key="1">
    <citation type="submission" date="2018-04" db="EMBL/GenBank/DDBJ databases">
        <title>Whole genome sequencing of Hypsizygus marmoreus.</title>
        <authorList>
            <person name="Choi I.-G."/>
            <person name="Min B."/>
            <person name="Kim J.-G."/>
            <person name="Kim S."/>
            <person name="Oh Y.-L."/>
            <person name="Kong W.-S."/>
            <person name="Park H."/>
            <person name="Jeong J."/>
            <person name="Song E.-S."/>
        </authorList>
    </citation>
    <scope>NUCLEOTIDE SEQUENCE [LARGE SCALE GENOMIC DNA]</scope>
    <source>
        <strain evidence="2">51987-8</strain>
    </source>
</reference>
<feature type="non-terminal residue" evidence="2">
    <location>
        <position position="458"/>
    </location>
</feature>
<protein>
    <submittedName>
        <fullName evidence="2">Uncharacterized protein</fullName>
    </submittedName>
</protein>
<dbReference type="Proteomes" id="UP000076154">
    <property type="component" value="Unassembled WGS sequence"/>
</dbReference>
<evidence type="ECO:0000313" key="2">
    <source>
        <dbReference type="EMBL" id="RDB19559.1"/>
    </source>
</evidence>
<feature type="compositionally biased region" description="Basic residues" evidence="1">
    <location>
        <begin position="145"/>
        <end position="156"/>
    </location>
</feature>
<dbReference type="EMBL" id="LUEZ02000079">
    <property type="protein sequence ID" value="RDB19559.1"/>
    <property type="molecule type" value="Genomic_DNA"/>
</dbReference>
<accession>A0A369JBR1</accession>
<feature type="region of interest" description="Disordered" evidence="1">
    <location>
        <begin position="109"/>
        <end position="156"/>
    </location>
</feature>
<dbReference type="OrthoDB" id="3068821at2759"/>
<dbReference type="AlphaFoldDB" id="A0A369JBR1"/>